<dbReference type="EMBL" id="BTGU01000041">
    <property type="protein sequence ID" value="GMN52324.1"/>
    <property type="molecule type" value="Genomic_DNA"/>
</dbReference>
<gene>
    <name evidence="1" type="ORF">TIFTF001_021469</name>
</gene>
<protein>
    <recommendedName>
        <fullName evidence="3">Multidrug resistance protein ABC transporter family protein</fullName>
    </recommendedName>
</protein>
<dbReference type="AlphaFoldDB" id="A0AA88AGS1"/>
<evidence type="ECO:0000313" key="1">
    <source>
        <dbReference type="EMBL" id="GMN52324.1"/>
    </source>
</evidence>
<sequence length="200" mass="22718">MGNSISQTRTNSTATGKVILWDGSVHEFDKPLTVAELMLEHPQQAVVEFQPAVAGKRPKPLPADKKLETKRVYVMLPMKRGKAAALSPDDIRRVLLAANTALRSRQFYSVKFLPMFARICPAVSVAAPKKEEEWSETTTTSFIEEEKIRYVSLESFSLELEGESRPEYLSRQLSGRGWKPSLDTIEEKIKVEKRVSYWLF</sequence>
<name>A0AA88AGS1_FICCA</name>
<dbReference type="InterPro" id="IPR025322">
    <property type="entry name" value="PADRE_dom"/>
</dbReference>
<comment type="caution">
    <text evidence="1">The sequence shown here is derived from an EMBL/GenBank/DDBJ whole genome shotgun (WGS) entry which is preliminary data.</text>
</comment>
<evidence type="ECO:0000313" key="2">
    <source>
        <dbReference type="Proteomes" id="UP001187192"/>
    </source>
</evidence>
<keyword evidence="2" id="KW-1185">Reference proteome</keyword>
<evidence type="ECO:0008006" key="3">
    <source>
        <dbReference type="Google" id="ProtNLM"/>
    </source>
</evidence>
<accession>A0AA88AGS1</accession>
<organism evidence="1 2">
    <name type="scientific">Ficus carica</name>
    <name type="common">Common fig</name>
    <dbReference type="NCBI Taxonomy" id="3494"/>
    <lineage>
        <taxon>Eukaryota</taxon>
        <taxon>Viridiplantae</taxon>
        <taxon>Streptophyta</taxon>
        <taxon>Embryophyta</taxon>
        <taxon>Tracheophyta</taxon>
        <taxon>Spermatophyta</taxon>
        <taxon>Magnoliopsida</taxon>
        <taxon>eudicotyledons</taxon>
        <taxon>Gunneridae</taxon>
        <taxon>Pentapetalae</taxon>
        <taxon>rosids</taxon>
        <taxon>fabids</taxon>
        <taxon>Rosales</taxon>
        <taxon>Moraceae</taxon>
        <taxon>Ficeae</taxon>
        <taxon>Ficus</taxon>
    </lineage>
</organism>
<reference evidence="1" key="1">
    <citation type="submission" date="2023-07" db="EMBL/GenBank/DDBJ databases">
        <title>draft genome sequence of fig (Ficus carica).</title>
        <authorList>
            <person name="Takahashi T."/>
            <person name="Nishimura K."/>
        </authorList>
    </citation>
    <scope>NUCLEOTIDE SEQUENCE</scope>
</reference>
<dbReference type="PANTHER" id="PTHR33052">
    <property type="entry name" value="DUF4228 DOMAIN PROTEIN-RELATED"/>
    <property type="match status" value="1"/>
</dbReference>
<dbReference type="Proteomes" id="UP001187192">
    <property type="component" value="Unassembled WGS sequence"/>
</dbReference>
<proteinExistence type="predicted"/>
<dbReference type="Pfam" id="PF14009">
    <property type="entry name" value="PADRE"/>
    <property type="match status" value="1"/>
</dbReference>